<sequence length="298" mass="31018">MRVRPTPACADAGAHDAGMHAVVTIDATGGFVQLDALQLTIGEGALAAATDVTVALSTQTPQLADVTPLTPVFEFGPSGTQFATDVSVAFDVTPAQSGEVQLVYWTNAAGEFEPLPTWWSATGRVFARASHFSRAFVGRPVRAPASLTCGERMCLATAARDTLVVAADGGVASGSNFALRMSADFQPGTPRKVEVRETPVRPSDLGSASAGVVLDFKVSPFVTREQVELCFAVPQATDAGSACLAFFDEGRGRWVCEDECLSVRAAGAGGDRQVCGKTNHFTSFAVLLGGASSQRVCP</sequence>
<evidence type="ECO:0000313" key="1">
    <source>
        <dbReference type="EMBL" id="PZR12343.1"/>
    </source>
</evidence>
<accession>A0A2W5TGE1</accession>
<dbReference type="AlphaFoldDB" id="A0A2W5TGE1"/>
<evidence type="ECO:0000313" key="2">
    <source>
        <dbReference type="Proteomes" id="UP000249061"/>
    </source>
</evidence>
<dbReference type="Proteomes" id="UP000249061">
    <property type="component" value="Unassembled WGS sequence"/>
</dbReference>
<proteinExistence type="predicted"/>
<protein>
    <submittedName>
        <fullName evidence="1">Uncharacterized protein</fullName>
    </submittedName>
</protein>
<dbReference type="Gene3D" id="2.60.220.30">
    <property type="match status" value="1"/>
</dbReference>
<name>A0A2W5TGE1_9BACT</name>
<reference evidence="1 2" key="1">
    <citation type="submission" date="2017-08" db="EMBL/GenBank/DDBJ databases">
        <title>Infants hospitalized years apart are colonized by the same room-sourced microbial strains.</title>
        <authorList>
            <person name="Brooks B."/>
            <person name="Olm M.R."/>
            <person name="Firek B.A."/>
            <person name="Baker R."/>
            <person name="Thomas B.C."/>
            <person name="Morowitz M.J."/>
            <person name="Banfield J.F."/>
        </authorList>
    </citation>
    <scope>NUCLEOTIDE SEQUENCE [LARGE SCALE GENOMIC DNA]</scope>
    <source>
        <strain evidence="1">S2_003_000_R2_14</strain>
    </source>
</reference>
<dbReference type="EMBL" id="QFQP01000012">
    <property type="protein sequence ID" value="PZR12343.1"/>
    <property type="molecule type" value="Genomic_DNA"/>
</dbReference>
<organism evidence="1 2">
    <name type="scientific">Archangium gephyra</name>
    <dbReference type="NCBI Taxonomy" id="48"/>
    <lineage>
        <taxon>Bacteria</taxon>
        <taxon>Pseudomonadati</taxon>
        <taxon>Myxococcota</taxon>
        <taxon>Myxococcia</taxon>
        <taxon>Myxococcales</taxon>
        <taxon>Cystobacterineae</taxon>
        <taxon>Archangiaceae</taxon>
        <taxon>Archangium</taxon>
    </lineage>
</organism>
<gene>
    <name evidence="1" type="ORF">DI536_15685</name>
</gene>
<comment type="caution">
    <text evidence="1">The sequence shown here is derived from an EMBL/GenBank/DDBJ whole genome shotgun (WGS) entry which is preliminary data.</text>
</comment>